<sequence>MTHNGKLLKDLDDFIVYDKNQHDEILKTERKIKQQEELHLIIRENYIYITKNEARKIFSKYKIDKNIIEIQKSVKIISFNRFKKENPITMKQFINHQNDSIILSNYNKGDLIFTNRKKINW</sequence>
<evidence type="ECO:0000313" key="1">
    <source>
        <dbReference type="EMBL" id="AWK07102.1"/>
    </source>
</evidence>
<dbReference type="Proteomes" id="UP000245250">
    <property type="component" value="Chromosome"/>
</dbReference>
<gene>
    <name evidence="1" type="ORF">HYN56_23870</name>
</gene>
<keyword evidence="2" id="KW-1185">Reference proteome</keyword>
<dbReference type="RefSeq" id="WP_109194494.1">
    <property type="nucleotide sequence ID" value="NZ_CP029255.1"/>
</dbReference>
<organism evidence="1 2">
    <name type="scientific">Flavobacterium crocinum</name>
    <dbReference type="NCBI Taxonomy" id="2183896"/>
    <lineage>
        <taxon>Bacteria</taxon>
        <taxon>Pseudomonadati</taxon>
        <taxon>Bacteroidota</taxon>
        <taxon>Flavobacteriia</taxon>
        <taxon>Flavobacteriales</taxon>
        <taxon>Flavobacteriaceae</taxon>
        <taxon>Flavobacterium</taxon>
    </lineage>
</organism>
<accession>A0A2S1YSX3</accession>
<proteinExistence type="predicted"/>
<protein>
    <submittedName>
        <fullName evidence="1">Uncharacterized protein</fullName>
    </submittedName>
</protein>
<dbReference type="EMBL" id="CP029255">
    <property type="protein sequence ID" value="AWK07102.1"/>
    <property type="molecule type" value="Genomic_DNA"/>
</dbReference>
<dbReference type="KEGG" id="fcr:HYN56_23870"/>
<name>A0A2S1YSX3_9FLAO</name>
<evidence type="ECO:0000313" key="2">
    <source>
        <dbReference type="Proteomes" id="UP000245250"/>
    </source>
</evidence>
<reference evidence="1 2" key="1">
    <citation type="submission" date="2018-05" db="EMBL/GenBank/DDBJ databases">
        <title>Genome sequencing of Flavobacterium sp. HYN0056.</title>
        <authorList>
            <person name="Yi H."/>
            <person name="Baek C."/>
        </authorList>
    </citation>
    <scope>NUCLEOTIDE SEQUENCE [LARGE SCALE GENOMIC DNA]</scope>
    <source>
        <strain evidence="1 2">HYN0056</strain>
    </source>
</reference>
<dbReference type="AlphaFoldDB" id="A0A2S1YSX3"/>